<dbReference type="InterPro" id="IPR003439">
    <property type="entry name" value="ABC_transporter-like_ATP-bd"/>
</dbReference>
<evidence type="ECO:0000256" key="3">
    <source>
        <dbReference type="ARBA" id="ARBA00022840"/>
    </source>
</evidence>
<evidence type="ECO:0000256" key="1">
    <source>
        <dbReference type="ARBA" id="ARBA00022448"/>
    </source>
</evidence>
<evidence type="ECO:0000313" key="8">
    <source>
        <dbReference type="Proteomes" id="UP000647133"/>
    </source>
</evidence>
<comment type="function">
    <text evidence="5">Part of the ABC transporter complex HmuTUV involved in hemin import. Responsible for energy coupling to the transport system.</text>
</comment>
<evidence type="ECO:0000313" key="7">
    <source>
        <dbReference type="EMBL" id="MBD8490616.1"/>
    </source>
</evidence>
<dbReference type="SUPFAM" id="SSF52540">
    <property type="entry name" value="P-loop containing nucleoside triphosphate hydrolases"/>
    <property type="match status" value="1"/>
</dbReference>
<dbReference type="InterPro" id="IPR003593">
    <property type="entry name" value="AAA+_ATPase"/>
</dbReference>
<comment type="caution">
    <text evidence="7">The sequence shown here is derived from an EMBL/GenBank/DDBJ whole genome shotgun (WGS) entry which is preliminary data.</text>
</comment>
<gene>
    <name evidence="7" type="ORF">IFO69_17820</name>
</gene>
<keyword evidence="2" id="KW-0547">Nucleotide-binding</keyword>
<dbReference type="Pfam" id="PF00005">
    <property type="entry name" value="ABC_tran"/>
    <property type="match status" value="1"/>
</dbReference>
<evidence type="ECO:0000256" key="4">
    <source>
        <dbReference type="ARBA" id="ARBA00022967"/>
    </source>
</evidence>
<dbReference type="EMBL" id="JACYTQ010000007">
    <property type="protein sequence ID" value="MBD8490616.1"/>
    <property type="molecule type" value="Genomic_DNA"/>
</dbReference>
<dbReference type="PROSITE" id="PS50893">
    <property type="entry name" value="ABC_TRANSPORTER_2"/>
    <property type="match status" value="1"/>
</dbReference>
<reference evidence="7 8" key="1">
    <citation type="submission" date="2020-09" db="EMBL/GenBank/DDBJ databases">
        <title>Echinicola sp. CAU 1574 isolated from sand of Sido Beach.</title>
        <authorList>
            <person name="Kim W."/>
        </authorList>
    </citation>
    <scope>NUCLEOTIDE SEQUENCE [LARGE SCALE GENOMIC DNA]</scope>
    <source>
        <strain evidence="7 8">CAU 1574</strain>
    </source>
</reference>
<dbReference type="InterPro" id="IPR027417">
    <property type="entry name" value="P-loop_NTPase"/>
</dbReference>
<organism evidence="7 8">
    <name type="scientific">Echinicola arenosa</name>
    <dbReference type="NCBI Taxonomy" id="2774144"/>
    <lineage>
        <taxon>Bacteria</taxon>
        <taxon>Pseudomonadati</taxon>
        <taxon>Bacteroidota</taxon>
        <taxon>Cytophagia</taxon>
        <taxon>Cytophagales</taxon>
        <taxon>Cyclobacteriaceae</taxon>
        <taxon>Echinicola</taxon>
    </lineage>
</organism>
<dbReference type="GO" id="GO:0005524">
    <property type="term" value="F:ATP binding"/>
    <property type="evidence" value="ECO:0007669"/>
    <property type="project" value="UniProtKB-KW"/>
</dbReference>
<feature type="domain" description="ABC transporter" evidence="6">
    <location>
        <begin position="2"/>
        <end position="238"/>
    </location>
</feature>
<keyword evidence="1" id="KW-0813">Transport</keyword>
<dbReference type="Gene3D" id="3.40.50.300">
    <property type="entry name" value="P-loop containing nucleotide triphosphate hydrolases"/>
    <property type="match status" value="1"/>
</dbReference>
<name>A0ABR9APB0_9BACT</name>
<dbReference type="Proteomes" id="UP000647133">
    <property type="component" value="Unassembled WGS sequence"/>
</dbReference>
<dbReference type="PANTHER" id="PTHR42794">
    <property type="entry name" value="HEMIN IMPORT ATP-BINDING PROTEIN HMUV"/>
    <property type="match status" value="1"/>
</dbReference>
<dbReference type="PANTHER" id="PTHR42794:SF1">
    <property type="entry name" value="HEMIN IMPORT ATP-BINDING PROTEIN HMUV"/>
    <property type="match status" value="1"/>
</dbReference>
<dbReference type="NCBIfam" id="NF010068">
    <property type="entry name" value="PRK13548.1"/>
    <property type="match status" value="1"/>
</dbReference>
<keyword evidence="4" id="KW-1278">Translocase</keyword>
<evidence type="ECO:0000256" key="2">
    <source>
        <dbReference type="ARBA" id="ARBA00022741"/>
    </source>
</evidence>
<accession>A0ABR9APB0</accession>
<proteinExistence type="predicted"/>
<dbReference type="CDD" id="cd03214">
    <property type="entry name" value="ABC_Iron-Siderophores_B12_Hemin"/>
    <property type="match status" value="1"/>
</dbReference>
<keyword evidence="3 7" id="KW-0067">ATP-binding</keyword>
<dbReference type="SMART" id="SM00382">
    <property type="entry name" value="AAA"/>
    <property type="match status" value="1"/>
</dbReference>
<evidence type="ECO:0000256" key="5">
    <source>
        <dbReference type="ARBA" id="ARBA00037066"/>
    </source>
</evidence>
<keyword evidence="8" id="KW-1185">Reference proteome</keyword>
<protein>
    <submittedName>
        <fullName evidence="7">Heme ABC transporter ATP-binding protein</fullName>
    </submittedName>
</protein>
<dbReference type="RefSeq" id="WP_192011487.1">
    <property type="nucleotide sequence ID" value="NZ_JACYTQ010000007.1"/>
</dbReference>
<evidence type="ECO:0000259" key="6">
    <source>
        <dbReference type="PROSITE" id="PS50893"/>
    </source>
</evidence>
<sequence length="270" mass="30124">MITANGIHFCLKNRPILEEIDVSISSGELAVVLGPNGAGKSTLLKLLTGEQVCSNGKITINGEAIESLKTNELAKYRAVMPQHSVVNFPFSVEEIVGLGALSHDKQTRSSQLLEEVMKLTQVEAFRHRMINELSGGERQRVHLARVLLQIWEDKPFPRYLFLDEPTSSMDIAQQHLVLSIVQQLKKRNIGVFAILHDLNLAAQYADKILLMKEGNIRYSGSVQETMQEEKLTEIYGHPISVLPHPSIENALLISSEALVNNKQYISFKTA</sequence>